<comment type="caution">
    <text evidence="6">The sequence shown here is derived from an EMBL/GenBank/DDBJ whole genome shotgun (WGS) entry which is preliminary data.</text>
</comment>
<evidence type="ECO:0000256" key="2">
    <source>
        <dbReference type="ARBA" id="ARBA00022670"/>
    </source>
</evidence>
<dbReference type="InterPro" id="IPR038765">
    <property type="entry name" value="Papain-like_cys_pep_sf"/>
</dbReference>
<evidence type="ECO:0000259" key="5">
    <source>
        <dbReference type="PROSITE" id="PS51935"/>
    </source>
</evidence>
<dbReference type="CDD" id="cd13399">
    <property type="entry name" value="Slt35-like"/>
    <property type="match status" value="1"/>
</dbReference>
<dbReference type="InterPro" id="IPR000064">
    <property type="entry name" value="NLP_P60_dom"/>
</dbReference>
<protein>
    <submittedName>
        <fullName evidence="6">Transglycosylase SLT domain-containing protein</fullName>
    </submittedName>
</protein>
<keyword evidence="7" id="KW-1185">Reference proteome</keyword>
<gene>
    <name evidence="6" type="ORF">HCJ92_12100</name>
</gene>
<dbReference type="Gene3D" id="1.10.530.10">
    <property type="match status" value="1"/>
</dbReference>
<dbReference type="RefSeq" id="WP_167933538.1">
    <property type="nucleotide sequence ID" value="NZ_JAAVJB010000082.1"/>
</dbReference>
<dbReference type="PROSITE" id="PS51935">
    <property type="entry name" value="NLPC_P60"/>
    <property type="match status" value="1"/>
</dbReference>
<evidence type="ECO:0000313" key="7">
    <source>
        <dbReference type="Proteomes" id="UP000746503"/>
    </source>
</evidence>
<dbReference type="InterPro" id="IPR008258">
    <property type="entry name" value="Transglycosylase_SLT_dom_1"/>
</dbReference>
<keyword evidence="3" id="KW-0378">Hydrolase</keyword>
<comment type="similarity">
    <text evidence="1">Belongs to the peptidase C40 family.</text>
</comment>
<dbReference type="PANTHER" id="PTHR47359">
    <property type="entry name" value="PEPTIDOGLYCAN DL-ENDOPEPTIDASE CWLO"/>
    <property type="match status" value="1"/>
</dbReference>
<dbReference type="Pfam" id="PF01464">
    <property type="entry name" value="SLT"/>
    <property type="match status" value="1"/>
</dbReference>
<dbReference type="EMBL" id="JAAVJB010000082">
    <property type="protein sequence ID" value="NJP67014.1"/>
    <property type="molecule type" value="Genomic_DNA"/>
</dbReference>
<accession>A0ABX1AIN2</accession>
<evidence type="ECO:0000256" key="3">
    <source>
        <dbReference type="ARBA" id="ARBA00022801"/>
    </source>
</evidence>
<reference evidence="6 7" key="1">
    <citation type="submission" date="2020-03" db="EMBL/GenBank/DDBJ databases">
        <title>Draft genome of Streptomyces sp. ventii, isolated from the Axial Seamount in the Pacific Ocean, and resequencing of the two type strains Streptomyces lonarensis strain NCL 716 and Streptomyces bohaiensis strain 11A07.</title>
        <authorList>
            <person name="Loughran R.M."/>
            <person name="Pfannmuller K.M."/>
            <person name="Wasson B.J."/>
            <person name="Deadmond M.C."/>
            <person name="Paddock B.E."/>
            <person name="Koyack M.J."/>
            <person name="Gallegos D.A."/>
            <person name="Mitchell E.A."/>
            <person name="Ushijima B."/>
            <person name="Saw J.H."/>
            <person name="Mcphail K.L."/>
            <person name="Videau P."/>
        </authorList>
    </citation>
    <scope>NUCLEOTIDE SEQUENCE [LARGE SCALE GENOMIC DNA]</scope>
    <source>
        <strain evidence="7">5675061</strain>
    </source>
</reference>
<name>A0ABX1AIN2_9ACTN</name>
<evidence type="ECO:0000256" key="4">
    <source>
        <dbReference type="ARBA" id="ARBA00022807"/>
    </source>
</evidence>
<feature type="domain" description="NlpC/P60" evidence="5">
    <location>
        <begin position="201"/>
        <end position="328"/>
    </location>
</feature>
<keyword evidence="4" id="KW-0788">Thiol protease</keyword>
<sequence length="328" mass="34401">MKKLLLALGLSVGGAAFFVALLFVGVYSSAAGLLGGGGGGGRLEQKSVPDEYVDLVESWGNLCPELSPALLAAQIQQESGWNATARSHADAQGIAQFIPGTWSTHGIDANGDGVADVWDPEDAIPSSANYSCSLAAQLRGVPGDPVDNMLAGYNAGPYAVIQYGGVPPFDETQHYVQVIRSAEESFTAPAAEAQPERLPPSHAAAAAVHFAQEQLGTPYLWGGDGGPEDDGRFDCSGLTKAAYEEVGIELPRVANDQWHAGPHPGRDELLPGDLVFFAHDLNDSRSIYHVGIYVGGGYMIDAPYTGAVIRFDPIDTADYFGATRPVAG</sequence>
<dbReference type="Pfam" id="PF00877">
    <property type="entry name" value="NLPC_P60"/>
    <property type="match status" value="1"/>
</dbReference>
<evidence type="ECO:0000313" key="6">
    <source>
        <dbReference type="EMBL" id="NJP67014.1"/>
    </source>
</evidence>
<dbReference type="SUPFAM" id="SSF54001">
    <property type="entry name" value="Cysteine proteinases"/>
    <property type="match status" value="1"/>
</dbReference>
<dbReference type="Gene3D" id="3.90.1720.10">
    <property type="entry name" value="endopeptidase domain like (from Nostoc punctiforme)"/>
    <property type="match status" value="1"/>
</dbReference>
<dbReference type="InterPro" id="IPR051794">
    <property type="entry name" value="PG_Endopeptidase_C40"/>
</dbReference>
<organism evidence="6 7">
    <name type="scientific">Streptomyces spiramenti</name>
    <dbReference type="NCBI Taxonomy" id="2720606"/>
    <lineage>
        <taxon>Bacteria</taxon>
        <taxon>Bacillati</taxon>
        <taxon>Actinomycetota</taxon>
        <taxon>Actinomycetes</taxon>
        <taxon>Kitasatosporales</taxon>
        <taxon>Streptomycetaceae</taxon>
        <taxon>Streptomyces</taxon>
    </lineage>
</organism>
<dbReference type="PANTHER" id="PTHR47359:SF3">
    <property type="entry name" value="NLP_P60 DOMAIN-CONTAINING PROTEIN-RELATED"/>
    <property type="match status" value="1"/>
</dbReference>
<proteinExistence type="inferred from homology"/>
<keyword evidence="2" id="KW-0645">Protease</keyword>
<evidence type="ECO:0000256" key="1">
    <source>
        <dbReference type="ARBA" id="ARBA00007074"/>
    </source>
</evidence>
<dbReference type="InterPro" id="IPR023346">
    <property type="entry name" value="Lysozyme-like_dom_sf"/>
</dbReference>
<dbReference type="SUPFAM" id="SSF53955">
    <property type="entry name" value="Lysozyme-like"/>
    <property type="match status" value="1"/>
</dbReference>
<dbReference type="Proteomes" id="UP000746503">
    <property type="component" value="Unassembled WGS sequence"/>
</dbReference>